<dbReference type="Gene3D" id="3.40.1110.10">
    <property type="entry name" value="Calcium-transporting ATPase, cytoplasmic domain N"/>
    <property type="match status" value="1"/>
</dbReference>
<dbReference type="Pfam" id="PF00702">
    <property type="entry name" value="Hydrolase"/>
    <property type="match status" value="1"/>
</dbReference>
<evidence type="ECO:0000313" key="10">
    <source>
        <dbReference type="Proteomes" id="UP000563426"/>
    </source>
</evidence>
<sequence length="355" mass="37809">LTLVGLVGLADPPRPEAVEAVRAAREAGVRTVMITGDHPATALAIAKELGLLREGEAPEGTVHARATAEEKLRIVRGWKARGEVVAMTGDGVNDAPALREAHIGIAMGRTGAEVTREASDLILTDDNFASIVAAVREGRGIYENIRKTLVYLLAGNGGELVLMLGASLLGLPLPLLPLHLLWVNLVTDGLPALALVMDPAPPDVMRRPPRRPEEPMLGRREWAAVLATGLLDASVTLGTFLWALQRMSLEEARTLTFTVLVFCQVLRAFAARSAGMVHWEVGSFSNWPLLGVVAGTLALQVALPEVSMLAAFFSLVPLDAAHLALALGLGLIPVSVLELRKLVARGMTRRSRACT</sequence>
<evidence type="ECO:0000256" key="7">
    <source>
        <dbReference type="SAM" id="Phobius"/>
    </source>
</evidence>
<dbReference type="AlphaFoldDB" id="A0A7Y4KJ94"/>
<evidence type="ECO:0000259" key="8">
    <source>
        <dbReference type="Pfam" id="PF00689"/>
    </source>
</evidence>
<evidence type="ECO:0000256" key="6">
    <source>
        <dbReference type="ARBA" id="ARBA00023136"/>
    </source>
</evidence>
<organism evidence="9 10">
    <name type="scientific">Corallococcus exercitus</name>
    <dbReference type="NCBI Taxonomy" id="2316736"/>
    <lineage>
        <taxon>Bacteria</taxon>
        <taxon>Pseudomonadati</taxon>
        <taxon>Myxococcota</taxon>
        <taxon>Myxococcia</taxon>
        <taxon>Myxococcales</taxon>
        <taxon>Cystobacterineae</taxon>
        <taxon>Myxococcaceae</taxon>
        <taxon>Corallococcus</taxon>
    </lineage>
</organism>
<dbReference type="InterPro" id="IPR023299">
    <property type="entry name" value="ATPase_P-typ_cyto_dom_N"/>
</dbReference>
<feature type="domain" description="Cation-transporting P-type ATPase C-terminal" evidence="8">
    <location>
        <begin position="172"/>
        <end position="343"/>
    </location>
</feature>
<dbReference type="NCBIfam" id="TIGR01494">
    <property type="entry name" value="ATPase_P-type"/>
    <property type="match status" value="1"/>
</dbReference>
<feature type="transmembrane region" description="Helical" evidence="7">
    <location>
        <begin position="222"/>
        <end position="243"/>
    </location>
</feature>
<keyword evidence="3" id="KW-0479">Metal-binding</keyword>
<dbReference type="GO" id="GO:0005524">
    <property type="term" value="F:ATP binding"/>
    <property type="evidence" value="ECO:0007669"/>
    <property type="project" value="InterPro"/>
</dbReference>
<comment type="subcellular location">
    <subcellularLocation>
        <location evidence="1">Membrane</location>
    </subcellularLocation>
</comment>
<feature type="transmembrane region" description="Helical" evidence="7">
    <location>
        <begin position="320"/>
        <end position="339"/>
    </location>
</feature>
<gene>
    <name evidence="9" type="ORF">HMI49_16430</name>
</gene>
<feature type="non-terminal residue" evidence="9">
    <location>
        <position position="1"/>
    </location>
</feature>
<evidence type="ECO:0000256" key="2">
    <source>
        <dbReference type="ARBA" id="ARBA00022692"/>
    </source>
</evidence>
<dbReference type="Pfam" id="PF00689">
    <property type="entry name" value="Cation_ATPase_C"/>
    <property type="match status" value="1"/>
</dbReference>
<dbReference type="GO" id="GO:0005388">
    <property type="term" value="F:P-type calcium transporter activity"/>
    <property type="evidence" value="ECO:0007669"/>
    <property type="project" value="TreeGrafter"/>
</dbReference>
<evidence type="ECO:0000256" key="3">
    <source>
        <dbReference type="ARBA" id="ARBA00022723"/>
    </source>
</evidence>
<feature type="transmembrane region" description="Helical" evidence="7">
    <location>
        <begin position="287"/>
        <end position="314"/>
    </location>
</feature>
<dbReference type="GO" id="GO:0016887">
    <property type="term" value="F:ATP hydrolysis activity"/>
    <property type="evidence" value="ECO:0007669"/>
    <property type="project" value="InterPro"/>
</dbReference>
<dbReference type="RefSeq" id="WP_171435779.1">
    <property type="nucleotide sequence ID" value="NZ_JABFJV010000082.1"/>
</dbReference>
<dbReference type="InterPro" id="IPR006068">
    <property type="entry name" value="ATPase_P-typ_cation-transptr_C"/>
</dbReference>
<reference evidence="9 10" key="1">
    <citation type="submission" date="2020-05" db="EMBL/GenBank/DDBJ databases">
        <authorList>
            <person name="Whitworth D."/>
        </authorList>
    </citation>
    <scope>NUCLEOTIDE SEQUENCE [LARGE SCALE GENOMIC DNA]</scope>
    <source>
        <strain evidence="9 10">AB043B</strain>
    </source>
</reference>
<evidence type="ECO:0000256" key="4">
    <source>
        <dbReference type="ARBA" id="ARBA00022842"/>
    </source>
</evidence>
<dbReference type="Gene3D" id="3.40.50.1000">
    <property type="entry name" value="HAD superfamily/HAD-like"/>
    <property type="match status" value="2"/>
</dbReference>
<accession>A0A7Y4KJ94</accession>
<dbReference type="InterPro" id="IPR023298">
    <property type="entry name" value="ATPase_P-typ_TM_dom_sf"/>
</dbReference>
<proteinExistence type="predicted"/>
<dbReference type="InterPro" id="IPR023214">
    <property type="entry name" value="HAD_sf"/>
</dbReference>
<dbReference type="Proteomes" id="UP000563426">
    <property type="component" value="Unassembled WGS sequence"/>
</dbReference>
<name>A0A7Y4KJ94_9BACT</name>
<dbReference type="GO" id="GO:0005886">
    <property type="term" value="C:plasma membrane"/>
    <property type="evidence" value="ECO:0007669"/>
    <property type="project" value="TreeGrafter"/>
</dbReference>
<keyword evidence="5 7" id="KW-1133">Transmembrane helix</keyword>
<dbReference type="InterPro" id="IPR001757">
    <property type="entry name" value="P_typ_ATPase"/>
</dbReference>
<dbReference type="Gene3D" id="1.20.1110.10">
    <property type="entry name" value="Calcium-transporting ATPase, transmembrane domain"/>
    <property type="match status" value="1"/>
</dbReference>
<dbReference type="EMBL" id="JABFJV010000082">
    <property type="protein sequence ID" value="NOK34787.1"/>
    <property type="molecule type" value="Genomic_DNA"/>
</dbReference>
<keyword evidence="6 7" id="KW-0472">Membrane</keyword>
<evidence type="ECO:0000313" key="9">
    <source>
        <dbReference type="EMBL" id="NOK34787.1"/>
    </source>
</evidence>
<dbReference type="GO" id="GO:0046872">
    <property type="term" value="F:metal ion binding"/>
    <property type="evidence" value="ECO:0007669"/>
    <property type="project" value="UniProtKB-KW"/>
</dbReference>
<feature type="transmembrane region" description="Helical" evidence="7">
    <location>
        <begin position="149"/>
        <end position="169"/>
    </location>
</feature>
<dbReference type="SUPFAM" id="SSF81665">
    <property type="entry name" value="Calcium ATPase, transmembrane domain M"/>
    <property type="match status" value="1"/>
</dbReference>
<comment type="caution">
    <text evidence="9">The sequence shown here is derived from an EMBL/GenBank/DDBJ whole genome shotgun (WGS) entry which is preliminary data.</text>
</comment>
<dbReference type="PRINTS" id="PR00119">
    <property type="entry name" value="CATATPASE"/>
</dbReference>
<dbReference type="PRINTS" id="PR00120">
    <property type="entry name" value="HATPASE"/>
</dbReference>
<evidence type="ECO:0000256" key="1">
    <source>
        <dbReference type="ARBA" id="ARBA00004370"/>
    </source>
</evidence>
<dbReference type="SUPFAM" id="SSF56784">
    <property type="entry name" value="HAD-like"/>
    <property type="match status" value="1"/>
</dbReference>
<dbReference type="InterPro" id="IPR036412">
    <property type="entry name" value="HAD-like_sf"/>
</dbReference>
<keyword evidence="10" id="KW-1185">Reference proteome</keyword>
<dbReference type="PANTHER" id="PTHR24093">
    <property type="entry name" value="CATION TRANSPORTING ATPASE"/>
    <property type="match status" value="1"/>
</dbReference>
<protein>
    <submittedName>
        <fullName evidence="9">Cation-translocating P-type ATPase</fullName>
    </submittedName>
</protein>
<keyword evidence="2 7" id="KW-0812">Transmembrane</keyword>
<dbReference type="PANTHER" id="PTHR24093:SF506">
    <property type="entry name" value="CATION-TRANSPORTING ATPASE PMA1"/>
    <property type="match status" value="1"/>
</dbReference>
<evidence type="ECO:0000256" key="5">
    <source>
        <dbReference type="ARBA" id="ARBA00022989"/>
    </source>
</evidence>
<keyword evidence="4" id="KW-0460">Magnesium</keyword>